<dbReference type="Proteomes" id="UP001161409">
    <property type="component" value="Unassembled WGS sequence"/>
</dbReference>
<accession>A0ABQ5U4F1</accession>
<dbReference type="Gene3D" id="3.10.105.10">
    <property type="entry name" value="Dipeptide-binding Protein, Domain 3"/>
    <property type="match status" value="1"/>
</dbReference>
<dbReference type="PIRSF" id="PIRSF002741">
    <property type="entry name" value="MppA"/>
    <property type="match status" value="1"/>
</dbReference>
<evidence type="ECO:0000256" key="1">
    <source>
        <dbReference type="ARBA" id="ARBA00004418"/>
    </source>
</evidence>
<comment type="subcellular location">
    <subcellularLocation>
        <location evidence="1">Periplasm</location>
    </subcellularLocation>
</comment>
<dbReference type="Gene3D" id="3.90.76.10">
    <property type="entry name" value="Dipeptide-binding Protein, Domain 1"/>
    <property type="match status" value="1"/>
</dbReference>
<comment type="caution">
    <text evidence="5">The sequence shown here is derived from an EMBL/GenBank/DDBJ whole genome shotgun (WGS) entry which is preliminary data.</text>
</comment>
<keyword evidence="3" id="KW-0732">Signal</keyword>
<proteinExistence type="inferred from homology"/>
<comment type="similarity">
    <text evidence="2">Belongs to the bacterial solute-binding protein 5 family.</text>
</comment>
<dbReference type="PROSITE" id="PS01040">
    <property type="entry name" value="SBP_BACTERIAL_5"/>
    <property type="match status" value="1"/>
</dbReference>
<dbReference type="PANTHER" id="PTHR30290">
    <property type="entry name" value="PERIPLASMIC BINDING COMPONENT OF ABC TRANSPORTER"/>
    <property type="match status" value="1"/>
</dbReference>
<dbReference type="PANTHER" id="PTHR30290:SF38">
    <property type="entry name" value="D,D-DIPEPTIDE-BINDING PERIPLASMIC PROTEIN DDPA-RELATED"/>
    <property type="match status" value="1"/>
</dbReference>
<dbReference type="InterPro" id="IPR023765">
    <property type="entry name" value="SBP_5_CS"/>
</dbReference>
<dbReference type="EMBL" id="BSNF01000008">
    <property type="protein sequence ID" value="GLQ06967.1"/>
    <property type="molecule type" value="Genomic_DNA"/>
</dbReference>
<dbReference type="CDD" id="cd08503">
    <property type="entry name" value="PBP2_NikA_DppA_OppA_like_17"/>
    <property type="match status" value="1"/>
</dbReference>
<evidence type="ECO:0000313" key="5">
    <source>
        <dbReference type="EMBL" id="GLQ06967.1"/>
    </source>
</evidence>
<dbReference type="PROSITE" id="PS51318">
    <property type="entry name" value="TAT"/>
    <property type="match status" value="1"/>
</dbReference>
<sequence>MKESILPAESEEKLHPLVGTVRRQFAEGKMERREFLRTVTLLGVSAGAAYGMIGLADPMNEARAETPKKGGVLKVSMEIQEMSDPATFDWIPKSNVARQICEFLTITGPDNVTRPYLAESWDVSEDLKTWTFHLRKDVKWHNGDQFNADDVIFNFNRWLDPETGSSNLGLFDAMLTVTGEGENAKKRMTEGAVERVDDFTVRLNLNSPVLSIPENLYNYPTMIVHRSFSGDLSKEPLGTGPFTLADFSVGEKAILKRVDQPYWGGEVYLDEIHYYDHGAASAAQMAAVASGQVDMNYEIDIASLGMAKSIEGTTVHAAKTAQAGVMRMRTTEKPFDDVRVRRAIMLTCDTKPYNDLVFQGQGDVGEHHHVAPIHPEYFKLPEVKQNIEESKRLLAEAGYPDGIDLTIDVGNTNGPWQQQVCEIFKEQAAAAGIRLNLNVMPASKYWDVWDTTPFGLSAWTHRPLGTMVLSLGYRTGVPWNETAYSNPEFDKALTHAESLVDVEERRKAMEKVEKILQDDAVMVQPVWNPTMFLARNNVKGLKAHPTQYHQLNKVWIDS</sequence>
<reference evidence="5" key="2">
    <citation type="submission" date="2023-01" db="EMBL/GenBank/DDBJ databases">
        <title>Draft genome sequence of Sneathiella chinensis strain NBRC 103408.</title>
        <authorList>
            <person name="Sun Q."/>
            <person name="Mori K."/>
        </authorList>
    </citation>
    <scope>NUCLEOTIDE SEQUENCE</scope>
    <source>
        <strain evidence="5">NBRC 103408</strain>
    </source>
</reference>
<keyword evidence="6" id="KW-1185">Reference proteome</keyword>
<name>A0ABQ5U4F1_9PROT</name>
<dbReference type="Gene3D" id="3.40.190.10">
    <property type="entry name" value="Periplasmic binding protein-like II"/>
    <property type="match status" value="1"/>
</dbReference>
<dbReference type="InterPro" id="IPR030678">
    <property type="entry name" value="Peptide/Ni-bd"/>
</dbReference>
<evidence type="ECO:0000256" key="3">
    <source>
        <dbReference type="ARBA" id="ARBA00022729"/>
    </source>
</evidence>
<dbReference type="SUPFAM" id="SSF53850">
    <property type="entry name" value="Periplasmic binding protein-like II"/>
    <property type="match status" value="1"/>
</dbReference>
<protein>
    <submittedName>
        <fullName evidence="5">Diguanylate cyclase</fullName>
    </submittedName>
</protein>
<dbReference type="InterPro" id="IPR039424">
    <property type="entry name" value="SBP_5"/>
</dbReference>
<dbReference type="Pfam" id="PF00496">
    <property type="entry name" value="SBP_bac_5"/>
    <property type="match status" value="1"/>
</dbReference>
<gene>
    <name evidence="5" type="ORF">GCM10007924_21880</name>
</gene>
<reference evidence="5" key="1">
    <citation type="journal article" date="2014" name="Int. J. Syst. Evol. Microbiol.">
        <title>Complete genome of a new Firmicutes species belonging to the dominant human colonic microbiota ('Ruminococcus bicirculans') reveals two chromosomes and a selective capacity to utilize plant glucans.</title>
        <authorList>
            <consortium name="NISC Comparative Sequencing Program"/>
            <person name="Wegmann U."/>
            <person name="Louis P."/>
            <person name="Goesmann A."/>
            <person name="Henrissat B."/>
            <person name="Duncan S.H."/>
            <person name="Flint H.J."/>
        </authorList>
    </citation>
    <scope>NUCLEOTIDE SEQUENCE</scope>
    <source>
        <strain evidence="5">NBRC 103408</strain>
    </source>
</reference>
<dbReference type="InterPro" id="IPR000914">
    <property type="entry name" value="SBP_5_dom"/>
</dbReference>
<evidence type="ECO:0000256" key="2">
    <source>
        <dbReference type="ARBA" id="ARBA00005695"/>
    </source>
</evidence>
<evidence type="ECO:0000259" key="4">
    <source>
        <dbReference type="Pfam" id="PF00496"/>
    </source>
</evidence>
<dbReference type="RefSeq" id="WP_169561061.1">
    <property type="nucleotide sequence ID" value="NZ_BSNF01000008.1"/>
</dbReference>
<evidence type="ECO:0000313" key="6">
    <source>
        <dbReference type="Proteomes" id="UP001161409"/>
    </source>
</evidence>
<feature type="domain" description="Solute-binding protein family 5" evidence="4">
    <location>
        <begin position="114"/>
        <end position="459"/>
    </location>
</feature>
<organism evidence="5 6">
    <name type="scientific">Sneathiella chinensis</name>
    <dbReference type="NCBI Taxonomy" id="349750"/>
    <lineage>
        <taxon>Bacteria</taxon>
        <taxon>Pseudomonadati</taxon>
        <taxon>Pseudomonadota</taxon>
        <taxon>Alphaproteobacteria</taxon>
        <taxon>Sneathiellales</taxon>
        <taxon>Sneathiellaceae</taxon>
        <taxon>Sneathiella</taxon>
    </lineage>
</organism>
<dbReference type="InterPro" id="IPR006311">
    <property type="entry name" value="TAT_signal"/>
</dbReference>